<proteinExistence type="inferred from homology"/>
<evidence type="ECO:0000256" key="3">
    <source>
        <dbReference type="ARBA" id="ARBA00022475"/>
    </source>
</evidence>
<comment type="similarity">
    <text evidence="2">Belongs to the MscS (TC 1.A.23) family.</text>
</comment>
<feature type="transmembrane region" description="Helical" evidence="8">
    <location>
        <begin position="88"/>
        <end position="108"/>
    </location>
</feature>
<accession>A0A645D7G9</accession>
<reference evidence="10" key="1">
    <citation type="submission" date="2019-08" db="EMBL/GenBank/DDBJ databases">
        <authorList>
            <person name="Kucharzyk K."/>
            <person name="Murdoch R.W."/>
            <person name="Higgins S."/>
            <person name="Loffler F."/>
        </authorList>
    </citation>
    <scope>NUCLEOTIDE SEQUENCE</scope>
</reference>
<evidence type="ECO:0000313" key="10">
    <source>
        <dbReference type="EMBL" id="MPM85008.1"/>
    </source>
</evidence>
<evidence type="ECO:0000256" key="6">
    <source>
        <dbReference type="ARBA" id="ARBA00023136"/>
    </source>
</evidence>
<evidence type="ECO:0000256" key="1">
    <source>
        <dbReference type="ARBA" id="ARBA00004651"/>
    </source>
</evidence>
<organism evidence="10">
    <name type="scientific">bioreactor metagenome</name>
    <dbReference type="NCBI Taxonomy" id="1076179"/>
    <lineage>
        <taxon>unclassified sequences</taxon>
        <taxon>metagenomes</taxon>
        <taxon>ecological metagenomes</taxon>
    </lineage>
</organism>
<evidence type="ECO:0000256" key="2">
    <source>
        <dbReference type="ARBA" id="ARBA00008017"/>
    </source>
</evidence>
<evidence type="ECO:0000256" key="8">
    <source>
        <dbReference type="SAM" id="Phobius"/>
    </source>
</evidence>
<comment type="caution">
    <text evidence="10">The sequence shown here is derived from an EMBL/GenBank/DDBJ whole genome shotgun (WGS) entry which is preliminary data.</text>
</comment>
<dbReference type="EMBL" id="VSSQ01033421">
    <property type="protein sequence ID" value="MPM85008.1"/>
    <property type="molecule type" value="Genomic_DNA"/>
</dbReference>
<feature type="transmembrane region" description="Helical" evidence="8">
    <location>
        <begin position="25"/>
        <end position="43"/>
    </location>
</feature>
<dbReference type="InterPro" id="IPR023408">
    <property type="entry name" value="MscS_beta-dom_sf"/>
</dbReference>
<dbReference type="InterPro" id="IPR011014">
    <property type="entry name" value="MscS_channel_TM-2"/>
</dbReference>
<dbReference type="SUPFAM" id="SSF82689">
    <property type="entry name" value="Mechanosensitive channel protein MscS (YggB), C-terminal domain"/>
    <property type="match status" value="1"/>
</dbReference>
<name>A0A645D7G9_9ZZZZ</name>
<gene>
    <name evidence="10" type="ORF">SDC9_132085</name>
</gene>
<keyword evidence="4 8" id="KW-0812">Transmembrane</keyword>
<keyword evidence="5 8" id="KW-1133">Transmembrane helix</keyword>
<dbReference type="Gene3D" id="2.30.30.60">
    <property type="match status" value="1"/>
</dbReference>
<dbReference type="InterPro" id="IPR011066">
    <property type="entry name" value="MscS_channel_C_sf"/>
</dbReference>
<feature type="transmembrane region" description="Helical" evidence="8">
    <location>
        <begin position="64"/>
        <end position="82"/>
    </location>
</feature>
<dbReference type="AlphaFoldDB" id="A0A645D7G9"/>
<dbReference type="Pfam" id="PF00924">
    <property type="entry name" value="MS_channel_2nd"/>
    <property type="match status" value="1"/>
</dbReference>
<dbReference type="InterPro" id="IPR006685">
    <property type="entry name" value="MscS_channel_2nd"/>
</dbReference>
<dbReference type="GO" id="GO:0005886">
    <property type="term" value="C:plasma membrane"/>
    <property type="evidence" value="ECO:0007669"/>
    <property type="project" value="UniProtKB-SubCell"/>
</dbReference>
<evidence type="ECO:0000256" key="4">
    <source>
        <dbReference type="ARBA" id="ARBA00022692"/>
    </source>
</evidence>
<feature type="region of interest" description="Disordered" evidence="7">
    <location>
        <begin position="282"/>
        <end position="315"/>
    </location>
</feature>
<dbReference type="PANTHER" id="PTHR30221">
    <property type="entry name" value="SMALL-CONDUCTANCE MECHANOSENSITIVE CHANNEL"/>
    <property type="match status" value="1"/>
</dbReference>
<evidence type="ECO:0000259" key="9">
    <source>
        <dbReference type="Pfam" id="PF00924"/>
    </source>
</evidence>
<dbReference type="GO" id="GO:0008381">
    <property type="term" value="F:mechanosensitive monoatomic ion channel activity"/>
    <property type="evidence" value="ECO:0007669"/>
    <property type="project" value="InterPro"/>
</dbReference>
<dbReference type="SUPFAM" id="SSF82861">
    <property type="entry name" value="Mechanosensitive channel protein MscS (YggB), transmembrane region"/>
    <property type="match status" value="1"/>
</dbReference>
<dbReference type="InterPro" id="IPR045275">
    <property type="entry name" value="MscS_archaea/bacteria_type"/>
</dbReference>
<sequence>MVGEDTVGTGREQLLETLRSIETQTLVNMVLIFVIAYLLGRIITSILSKTSERMSRSDRVKIKMVIPAVKFAIYIIAFYYFLRKILKIFGPELFLLTGLIGAAIGFGLKDLFADFVGGVVITFERPYQVGDKITIGNYYGEVTDIGLRATRLVTPDDNTVTAPNSLVFNETIASGNYGSPEMMVVIDLYIASESDIKTAMRILRETVVSSKYVYISETSPVIMLNKALPFYTRLRAKAYVNDLRDEFEFESDVHTRAWIEFQKNGVRAPQLNILSIPPVEEERELRGTTRKNIRSDKRTSKDPEFSIDSQKDSRF</sequence>
<dbReference type="InterPro" id="IPR010920">
    <property type="entry name" value="LSM_dom_sf"/>
</dbReference>
<feature type="compositionally biased region" description="Basic and acidic residues" evidence="7">
    <location>
        <begin position="283"/>
        <end position="315"/>
    </location>
</feature>
<dbReference type="Gene3D" id="3.30.70.100">
    <property type="match status" value="1"/>
</dbReference>
<dbReference type="PANTHER" id="PTHR30221:SF1">
    <property type="entry name" value="SMALL-CONDUCTANCE MECHANOSENSITIVE CHANNEL"/>
    <property type="match status" value="1"/>
</dbReference>
<dbReference type="SUPFAM" id="SSF50182">
    <property type="entry name" value="Sm-like ribonucleoproteins"/>
    <property type="match status" value="1"/>
</dbReference>
<evidence type="ECO:0000256" key="5">
    <source>
        <dbReference type="ARBA" id="ARBA00022989"/>
    </source>
</evidence>
<dbReference type="Gene3D" id="1.10.287.1260">
    <property type="match status" value="1"/>
</dbReference>
<keyword evidence="6 8" id="KW-0472">Membrane</keyword>
<protein>
    <recommendedName>
        <fullName evidence="9">Mechanosensitive ion channel MscS domain-containing protein</fullName>
    </recommendedName>
</protein>
<feature type="domain" description="Mechanosensitive ion channel MscS" evidence="9">
    <location>
        <begin position="110"/>
        <end position="172"/>
    </location>
</feature>
<keyword evidence="3" id="KW-1003">Cell membrane</keyword>
<comment type="subcellular location">
    <subcellularLocation>
        <location evidence="1">Cell membrane</location>
        <topology evidence="1">Multi-pass membrane protein</topology>
    </subcellularLocation>
</comment>
<evidence type="ECO:0000256" key="7">
    <source>
        <dbReference type="SAM" id="MobiDB-lite"/>
    </source>
</evidence>